<evidence type="ECO:0000313" key="1">
    <source>
        <dbReference type="EMBL" id="AIA88862.1"/>
    </source>
</evidence>
<dbReference type="EMBL" id="KF121574">
    <property type="protein sequence ID" value="AIA88862.1"/>
    <property type="molecule type" value="Genomic_DNA"/>
</dbReference>
<organism evidence="1">
    <name type="scientific">uncultured Nakamurella sp</name>
    <dbReference type="NCBI Taxonomy" id="435901"/>
    <lineage>
        <taxon>Bacteria</taxon>
        <taxon>Bacillati</taxon>
        <taxon>Actinomycetota</taxon>
        <taxon>Actinomycetes</taxon>
        <taxon>Nakamurellales</taxon>
        <taxon>Nakamurellaceae</taxon>
        <taxon>Nakamurella</taxon>
        <taxon>environmental samples</taxon>
    </lineage>
</organism>
<name>A0A060C1S5_9ACTN</name>
<accession>A0A060C1S5</accession>
<sequence>KAMRPLVHTGRLYRGELESGAGWVQGVVAHDQREALFAVSVLERPITWPLAAVQLPGLAPERSYRVSPLAPVVAARNELVDPAGGRRRGACGVT</sequence>
<feature type="non-terminal residue" evidence="1">
    <location>
        <position position="94"/>
    </location>
</feature>
<proteinExistence type="predicted"/>
<reference evidence="1" key="1">
    <citation type="journal article" date="2013" name="Environ. Microbiol.">
        <title>Seasonally variable intestinal metagenomes of the red palm weevil (Rhynchophorus ferrugineus).</title>
        <authorList>
            <person name="Jia S."/>
            <person name="Zhang X."/>
            <person name="Zhang G."/>
            <person name="Yin A."/>
            <person name="Zhang S."/>
            <person name="Li F."/>
            <person name="Wang L."/>
            <person name="Zhao D."/>
            <person name="Yun Q."/>
            <person name="Tala"/>
            <person name="Wang J."/>
            <person name="Sun G."/>
            <person name="Baabdullah M."/>
            <person name="Yu X."/>
            <person name="Hu S."/>
            <person name="Al-Mssallem I.S."/>
            <person name="Yu J."/>
        </authorList>
    </citation>
    <scope>NUCLEOTIDE SEQUENCE</scope>
</reference>
<feature type="non-terminal residue" evidence="1">
    <location>
        <position position="1"/>
    </location>
</feature>
<protein>
    <submittedName>
        <fullName evidence="1">CAZy families GH36 protein</fullName>
    </submittedName>
</protein>
<dbReference type="AlphaFoldDB" id="A0A060C1S5"/>